<accession>A0A5D6WNJ6</accession>
<protein>
    <recommendedName>
        <fullName evidence="1">GP-PDE domain-containing protein</fullName>
    </recommendedName>
</protein>
<gene>
    <name evidence="2" type="ORF">FZ041_06600</name>
</gene>
<reference evidence="2 3" key="1">
    <citation type="submission" date="2019-08" db="EMBL/GenBank/DDBJ databases">
        <title>Selenomonas sp. mPRGC5 and Selenomonas sp. mPRGC8 isolated from ruminal fluid of dairy goat (Capra hircus).</title>
        <authorList>
            <person name="Poothong S."/>
            <person name="Nuengjamnong C."/>
            <person name="Tanasupawat S."/>
        </authorList>
    </citation>
    <scope>NUCLEOTIDE SEQUENCE [LARGE SCALE GENOMIC DNA]</scope>
    <source>
        <strain evidence="3">mPRGC8</strain>
    </source>
</reference>
<sequence length="248" mass="28088">MKFWAHRGCSQCYPENTLTAFAKAAELHKHGLTGIELDVQLTKDQQMVVCHDERVDRTTDGIGNIRDFTLQELSCLHIATGTPKAEHIPTIEEVFDLLLPYIQAGLQVNIEIKNNVYHYPGIEQKIVEFIQKRGIEDNIVYSSFYTKTLEIVQKLSPAAKLGVLDVNASDCLFKQKNFPGAAIHPFWRAMDRTREELTGQTVRAWFTGHLYPEKPTGTKIDLSKLEAQGITDIFINEPEAYVRNDVVA</sequence>
<organism evidence="2 3">
    <name type="scientific">Selenomonas caprae</name>
    <dbReference type="NCBI Taxonomy" id="2606905"/>
    <lineage>
        <taxon>Bacteria</taxon>
        <taxon>Bacillati</taxon>
        <taxon>Bacillota</taxon>
        <taxon>Negativicutes</taxon>
        <taxon>Selenomonadales</taxon>
        <taxon>Selenomonadaceae</taxon>
        <taxon>Selenomonas</taxon>
    </lineage>
</organism>
<dbReference type="SUPFAM" id="SSF51695">
    <property type="entry name" value="PLC-like phosphodiesterases"/>
    <property type="match status" value="1"/>
</dbReference>
<evidence type="ECO:0000313" key="2">
    <source>
        <dbReference type="EMBL" id="TYZ28972.1"/>
    </source>
</evidence>
<dbReference type="EMBL" id="VTOZ01000011">
    <property type="protein sequence ID" value="TYZ28972.1"/>
    <property type="molecule type" value="Genomic_DNA"/>
</dbReference>
<comment type="caution">
    <text evidence="2">The sequence shown here is derived from an EMBL/GenBank/DDBJ whole genome shotgun (WGS) entry which is preliminary data.</text>
</comment>
<dbReference type="PANTHER" id="PTHR46211">
    <property type="entry name" value="GLYCEROPHOSPHORYL DIESTER PHOSPHODIESTERASE"/>
    <property type="match status" value="1"/>
</dbReference>
<dbReference type="InterPro" id="IPR030395">
    <property type="entry name" value="GP_PDE_dom"/>
</dbReference>
<dbReference type="Pfam" id="PF03009">
    <property type="entry name" value="GDPD"/>
    <property type="match status" value="1"/>
</dbReference>
<evidence type="ECO:0000259" key="1">
    <source>
        <dbReference type="PROSITE" id="PS51704"/>
    </source>
</evidence>
<dbReference type="InterPro" id="IPR017946">
    <property type="entry name" value="PLC-like_Pdiesterase_TIM-brl"/>
</dbReference>
<dbReference type="PROSITE" id="PS51704">
    <property type="entry name" value="GP_PDE"/>
    <property type="match status" value="1"/>
</dbReference>
<evidence type="ECO:0000313" key="3">
    <source>
        <dbReference type="Proteomes" id="UP000322783"/>
    </source>
</evidence>
<dbReference type="Proteomes" id="UP000322783">
    <property type="component" value="Unassembled WGS sequence"/>
</dbReference>
<proteinExistence type="predicted"/>
<keyword evidence="3" id="KW-1185">Reference proteome</keyword>
<dbReference type="AlphaFoldDB" id="A0A5D6WNJ6"/>
<dbReference type="Gene3D" id="3.20.20.190">
    <property type="entry name" value="Phosphatidylinositol (PI) phosphodiesterase"/>
    <property type="match status" value="1"/>
</dbReference>
<dbReference type="GO" id="GO:0008081">
    <property type="term" value="F:phosphoric diester hydrolase activity"/>
    <property type="evidence" value="ECO:0007669"/>
    <property type="project" value="InterPro"/>
</dbReference>
<name>A0A5D6WNJ6_9FIRM</name>
<feature type="domain" description="GP-PDE" evidence="1">
    <location>
        <begin position="1"/>
        <end position="245"/>
    </location>
</feature>
<dbReference type="PANTHER" id="PTHR46211:SF1">
    <property type="entry name" value="GLYCEROPHOSPHODIESTER PHOSPHODIESTERASE, CYTOPLASMIC"/>
    <property type="match status" value="1"/>
</dbReference>
<dbReference type="RefSeq" id="WP_149188995.1">
    <property type="nucleotide sequence ID" value="NZ_VTOZ01000011.1"/>
</dbReference>
<dbReference type="GO" id="GO:0006629">
    <property type="term" value="P:lipid metabolic process"/>
    <property type="evidence" value="ECO:0007669"/>
    <property type="project" value="InterPro"/>
</dbReference>